<dbReference type="STRING" id="28128.HMPREF3226_02105"/>
<comment type="caution">
    <text evidence="7">The sequence shown here is derived from an EMBL/GenBank/DDBJ whole genome shotgun (WGS) entry which is preliminary data.</text>
</comment>
<evidence type="ECO:0000259" key="6">
    <source>
        <dbReference type="Pfam" id="PF06271"/>
    </source>
</evidence>
<dbReference type="RefSeq" id="WP_060941074.1">
    <property type="nucleotide sequence ID" value="NZ_KQ957301.1"/>
</dbReference>
<proteinExistence type="predicted"/>
<keyword evidence="8" id="KW-1185">Reference proteome</keyword>
<evidence type="ECO:0000313" key="8">
    <source>
        <dbReference type="Proteomes" id="UP000070533"/>
    </source>
</evidence>
<protein>
    <submittedName>
        <fullName evidence="7">RDD family protein</fullName>
    </submittedName>
</protein>
<evidence type="ECO:0000256" key="3">
    <source>
        <dbReference type="ARBA" id="ARBA00022989"/>
    </source>
</evidence>
<keyword evidence="4 5" id="KW-0472">Membrane</keyword>
<sequence length="236" mass="26954">MPESNIITGQYVRINQTAASIGTRLVARGIDAIIVVAYAIGMILLMEQTITINRYYIFVFLPAILYSFLFELFNNGQSLGKMIMHIKVVKIDGSTPTIGDYFMRWLLQIIDIDMMGVGALAILLTKNSQRLGDLAAGTMVIKLNNYRQLQVSLDEFSYLERNYMPVYPQAEDLTLNQIDIIQRALNSDYGQERNNRIELLAEKVHSMLGISYDKTSAEKFLYTIVRDYQHYSLEIV</sequence>
<dbReference type="eggNOG" id="COG1714">
    <property type="taxonomic scope" value="Bacteria"/>
</dbReference>
<dbReference type="OrthoDB" id="9814143at2"/>
<evidence type="ECO:0000256" key="4">
    <source>
        <dbReference type="ARBA" id="ARBA00023136"/>
    </source>
</evidence>
<dbReference type="PANTHER" id="PTHR38480">
    <property type="entry name" value="SLR0254 PROTEIN"/>
    <property type="match status" value="1"/>
</dbReference>
<reference evidence="8" key="1">
    <citation type="submission" date="2016-01" db="EMBL/GenBank/DDBJ databases">
        <authorList>
            <person name="Mitreva M."/>
            <person name="Pepin K.H."/>
            <person name="Mihindukulasuriya K.A."/>
            <person name="Fulton R."/>
            <person name="Fronick C."/>
            <person name="O'Laughlin M."/>
            <person name="Miner T."/>
            <person name="Herter B."/>
            <person name="Rosa B.A."/>
            <person name="Cordes M."/>
            <person name="Tomlinson C."/>
            <person name="Wollam A."/>
            <person name="Palsikar V.B."/>
            <person name="Mardis E.R."/>
            <person name="Wilson R.K."/>
        </authorList>
    </citation>
    <scope>NUCLEOTIDE SEQUENCE [LARGE SCALE GENOMIC DNA]</scope>
    <source>
        <strain evidence="8">MJR7716</strain>
    </source>
</reference>
<dbReference type="PANTHER" id="PTHR38480:SF1">
    <property type="entry name" value="SLR0254 PROTEIN"/>
    <property type="match status" value="1"/>
</dbReference>
<accession>A0A133PYS7</accession>
<dbReference type="PATRIC" id="fig|28128.5.peg.2167"/>
<feature type="domain" description="RDD" evidence="6">
    <location>
        <begin position="19"/>
        <end position="137"/>
    </location>
</feature>
<gene>
    <name evidence="7" type="ORF">HMPREF3226_02105</name>
</gene>
<dbReference type="InterPro" id="IPR010432">
    <property type="entry name" value="RDD"/>
</dbReference>
<name>A0A133PYS7_9BACT</name>
<dbReference type="Pfam" id="PF06271">
    <property type="entry name" value="RDD"/>
    <property type="match status" value="1"/>
</dbReference>
<organism evidence="7 8">
    <name type="scientific">Prevotella corporis</name>
    <dbReference type="NCBI Taxonomy" id="28128"/>
    <lineage>
        <taxon>Bacteria</taxon>
        <taxon>Pseudomonadati</taxon>
        <taxon>Bacteroidota</taxon>
        <taxon>Bacteroidia</taxon>
        <taxon>Bacteroidales</taxon>
        <taxon>Prevotellaceae</taxon>
        <taxon>Prevotella</taxon>
    </lineage>
</organism>
<dbReference type="EMBL" id="LRQG01000185">
    <property type="protein sequence ID" value="KXA35417.1"/>
    <property type="molecule type" value="Genomic_DNA"/>
</dbReference>
<dbReference type="GO" id="GO:0016020">
    <property type="term" value="C:membrane"/>
    <property type="evidence" value="ECO:0007669"/>
    <property type="project" value="UniProtKB-SubCell"/>
</dbReference>
<feature type="transmembrane region" description="Helical" evidence="5">
    <location>
        <begin position="55"/>
        <end position="73"/>
    </location>
</feature>
<keyword evidence="3 5" id="KW-1133">Transmembrane helix</keyword>
<dbReference type="Proteomes" id="UP000070533">
    <property type="component" value="Unassembled WGS sequence"/>
</dbReference>
<evidence type="ECO:0000256" key="2">
    <source>
        <dbReference type="ARBA" id="ARBA00022692"/>
    </source>
</evidence>
<evidence type="ECO:0000256" key="1">
    <source>
        <dbReference type="ARBA" id="ARBA00004141"/>
    </source>
</evidence>
<feature type="transmembrane region" description="Helical" evidence="5">
    <location>
        <begin position="25"/>
        <end position="46"/>
    </location>
</feature>
<dbReference type="AlphaFoldDB" id="A0A133PYS7"/>
<comment type="subcellular location">
    <subcellularLocation>
        <location evidence="1">Membrane</location>
        <topology evidence="1">Multi-pass membrane protein</topology>
    </subcellularLocation>
</comment>
<keyword evidence="2 5" id="KW-0812">Transmembrane</keyword>
<evidence type="ECO:0000256" key="5">
    <source>
        <dbReference type="SAM" id="Phobius"/>
    </source>
</evidence>
<evidence type="ECO:0000313" key="7">
    <source>
        <dbReference type="EMBL" id="KXA35417.1"/>
    </source>
</evidence>
<feature type="transmembrane region" description="Helical" evidence="5">
    <location>
        <begin position="105"/>
        <end position="124"/>
    </location>
</feature>